<sequence length="248" mass="29023">MDRDRLRDELLALSEKLTGEELDYAIDYLEVEGKRIEERSQEDSVVDFVDDYCEFGPERVYLLMAIARAKDNPFSSSEEVVFREVIRNKREIQEKYDKLRSTVNGRTESEKSYNFRLHLSVNARNTTKAYFNFRSRMNGWVEDRLHGDENYEKFKNLDRRWLSELSRPSSKDETNFLVDLDDDDELGIDEVRDLLTGYTVVQVKKRTPNGFHLVTNSFDYSNLPTGLDIKTDALLFLEHISGGENYGN</sequence>
<dbReference type="PROSITE" id="PS00018">
    <property type="entry name" value="EF_HAND_1"/>
    <property type="match status" value="1"/>
</dbReference>
<evidence type="ECO:0000313" key="2">
    <source>
        <dbReference type="Proteomes" id="UP000070284"/>
    </source>
</evidence>
<dbReference type="InterPro" id="IPR018247">
    <property type="entry name" value="EF_Hand_1_Ca_BS"/>
</dbReference>
<reference evidence="1 2" key="1">
    <citation type="journal article" date="2016" name="Sci. Rep.">
        <title>Metabolic traits of an uncultured archaeal lineage -MSBL1- from brine pools of the Red Sea.</title>
        <authorList>
            <person name="Mwirichia R."/>
            <person name="Alam I."/>
            <person name="Rashid M."/>
            <person name="Vinu M."/>
            <person name="Ba-Alawi W."/>
            <person name="Anthony Kamau A."/>
            <person name="Kamanda Ngugi D."/>
            <person name="Goker M."/>
            <person name="Klenk H.P."/>
            <person name="Bajic V."/>
            <person name="Stingl U."/>
        </authorList>
    </citation>
    <scope>NUCLEOTIDE SEQUENCE [LARGE SCALE GENOMIC DNA]</scope>
    <source>
        <strain evidence="1">SCGC-AAA259E19</strain>
    </source>
</reference>
<dbReference type="Proteomes" id="UP000070284">
    <property type="component" value="Unassembled WGS sequence"/>
</dbReference>
<proteinExistence type="predicted"/>
<dbReference type="AlphaFoldDB" id="A0A133UN39"/>
<protein>
    <submittedName>
        <fullName evidence="1">Uncharacterized protein</fullName>
    </submittedName>
</protein>
<name>A0A133UN39_9EURY</name>
<dbReference type="EMBL" id="LHXO01000010">
    <property type="protein sequence ID" value="KXA95648.1"/>
    <property type="molecule type" value="Genomic_DNA"/>
</dbReference>
<organism evidence="1 2">
    <name type="scientific">candidate division MSBL1 archaeon SCGC-AAA259E19</name>
    <dbReference type="NCBI Taxonomy" id="1698264"/>
    <lineage>
        <taxon>Archaea</taxon>
        <taxon>Methanobacteriati</taxon>
        <taxon>Methanobacteriota</taxon>
        <taxon>candidate division MSBL1</taxon>
    </lineage>
</organism>
<accession>A0A133UN39</accession>
<keyword evidence="2" id="KW-1185">Reference proteome</keyword>
<evidence type="ECO:0000313" key="1">
    <source>
        <dbReference type="EMBL" id="KXA95648.1"/>
    </source>
</evidence>
<comment type="caution">
    <text evidence="1">The sequence shown here is derived from an EMBL/GenBank/DDBJ whole genome shotgun (WGS) entry which is preliminary data.</text>
</comment>
<gene>
    <name evidence="1" type="ORF">AKJ65_01280</name>
</gene>